<dbReference type="PANTHER" id="PTHR47481">
    <property type="match status" value="1"/>
</dbReference>
<evidence type="ECO:0000256" key="1">
    <source>
        <dbReference type="SAM" id="MobiDB-lite"/>
    </source>
</evidence>
<feature type="compositionally biased region" description="Polar residues" evidence="1">
    <location>
        <begin position="155"/>
        <end position="164"/>
    </location>
</feature>
<sequence>MGYLDGSKPAPSEFVELEDDKGKTNMEPNPEYEKWYDKLLLGSILLFLLKFLLEILAQKVRHVLASLGEEYKMFVTAVLAKPPLPSYDDLKTLLLQHELHLTLLQMHPTELQKLHCKAVQVIMYSTQMLSMITTIEEEELSRKRNCRGRGRGNFSAYNSSNYSPSHGYGGRR</sequence>
<dbReference type="AlphaFoldDB" id="A0AAV5ICM3"/>
<evidence type="ECO:0000313" key="3">
    <source>
        <dbReference type="Proteomes" id="UP001054252"/>
    </source>
</evidence>
<proteinExistence type="predicted"/>
<accession>A0AAV5ICM3</accession>
<gene>
    <name evidence="2" type="ORF">SLEP1_g8971</name>
</gene>
<feature type="region of interest" description="Disordered" evidence="1">
    <location>
        <begin position="151"/>
        <end position="172"/>
    </location>
</feature>
<comment type="caution">
    <text evidence="2">The sequence shown here is derived from an EMBL/GenBank/DDBJ whole genome shotgun (WGS) entry which is preliminary data.</text>
</comment>
<name>A0AAV5ICM3_9ROSI</name>
<evidence type="ECO:0000313" key="2">
    <source>
        <dbReference type="EMBL" id="GKU95638.1"/>
    </source>
</evidence>
<organism evidence="2 3">
    <name type="scientific">Rubroshorea leprosula</name>
    <dbReference type="NCBI Taxonomy" id="152421"/>
    <lineage>
        <taxon>Eukaryota</taxon>
        <taxon>Viridiplantae</taxon>
        <taxon>Streptophyta</taxon>
        <taxon>Embryophyta</taxon>
        <taxon>Tracheophyta</taxon>
        <taxon>Spermatophyta</taxon>
        <taxon>Magnoliopsida</taxon>
        <taxon>eudicotyledons</taxon>
        <taxon>Gunneridae</taxon>
        <taxon>Pentapetalae</taxon>
        <taxon>rosids</taxon>
        <taxon>malvids</taxon>
        <taxon>Malvales</taxon>
        <taxon>Dipterocarpaceae</taxon>
        <taxon>Rubroshorea</taxon>
    </lineage>
</organism>
<dbReference type="Proteomes" id="UP001054252">
    <property type="component" value="Unassembled WGS sequence"/>
</dbReference>
<keyword evidence="3" id="KW-1185">Reference proteome</keyword>
<protein>
    <submittedName>
        <fullName evidence="2">Uncharacterized protein</fullName>
    </submittedName>
</protein>
<reference evidence="2 3" key="1">
    <citation type="journal article" date="2021" name="Commun. Biol.">
        <title>The genome of Shorea leprosula (Dipterocarpaceae) highlights the ecological relevance of drought in aseasonal tropical rainforests.</title>
        <authorList>
            <person name="Ng K.K.S."/>
            <person name="Kobayashi M.J."/>
            <person name="Fawcett J.A."/>
            <person name="Hatakeyama M."/>
            <person name="Paape T."/>
            <person name="Ng C.H."/>
            <person name="Ang C.C."/>
            <person name="Tnah L.H."/>
            <person name="Lee C.T."/>
            <person name="Nishiyama T."/>
            <person name="Sese J."/>
            <person name="O'Brien M.J."/>
            <person name="Copetti D."/>
            <person name="Mohd Noor M.I."/>
            <person name="Ong R.C."/>
            <person name="Putra M."/>
            <person name="Sireger I.Z."/>
            <person name="Indrioko S."/>
            <person name="Kosugi Y."/>
            <person name="Izuno A."/>
            <person name="Isagi Y."/>
            <person name="Lee S.L."/>
            <person name="Shimizu K.K."/>
        </authorList>
    </citation>
    <scope>NUCLEOTIDE SEQUENCE [LARGE SCALE GENOMIC DNA]</scope>
    <source>
        <strain evidence="2">214</strain>
    </source>
</reference>
<dbReference type="EMBL" id="BPVZ01000009">
    <property type="protein sequence ID" value="GKU95638.1"/>
    <property type="molecule type" value="Genomic_DNA"/>
</dbReference>
<dbReference type="PANTHER" id="PTHR47481:SF41">
    <property type="entry name" value="COPIA-LIKE POLYPROTEIN_RETROTRANSPOSON"/>
    <property type="match status" value="1"/>
</dbReference>
<feature type="region of interest" description="Disordered" evidence="1">
    <location>
        <begin position="1"/>
        <end position="25"/>
    </location>
</feature>